<proteinExistence type="predicted"/>
<evidence type="ECO:0000313" key="2">
    <source>
        <dbReference type="Proteomes" id="UP001631969"/>
    </source>
</evidence>
<dbReference type="Proteomes" id="UP001631969">
    <property type="component" value="Unassembled WGS sequence"/>
</dbReference>
<evidence type="ECO:0000313" key="1">
    <source>
        <dbReference type="EMBL" id="MFM9328854.1"/>
    </source>
</evidence>
<keyword evidence="1" id="KW-0808">Transferase</keyword>
<dbReference type="EMBL" id="JBJURJ010000006">
    <property type="protein sequence ID" value="MFM9328854.1"/>
    <property type="molecule type" value="Genomic_DNA"/>
</dbReference>
<sequence>MMHMLRGYRRASFLLLAFLPVLGMAFIRVMPEGGALLVQKPAYGMMLAAAVLLSGCLGVAAGRSYLMELDVSLRYFALAFAGFAFMAAFQALLTPAAERETALFLGIGSLSRLILCIYSYLGLRSQLAKRSPEFRKKPLSWWHKHFAAWACAILLTGAIAEAGLLHSYVITVIELLALLTALAASAHLLMVRSYSSLGRNHLFAQLILAQASLIVILAAPWSALWWFAHGVTTAAFLVLGYALMRSYEETRSIGRVYNENLLYPALRSVMRTTHEGFVMTDNLGRINYANPQMEEFFQEKPAPGQLIAAYLARQNLKTATREALSPVVESLLSGAAASIDLHVEAPRDGSDPVYYEFYASPVLDELSRARIGYLFVFHNRSEEVRLNRMKDDFISIVSHELRTPMSAIQGFTEILLEREVPPEKRVRYLETVHNEVVRLSALVDDFLDIQRMETGRLAYHFEPLDLGGLVAEVAGQWQGTDKHTLRLDLPAHGFFIRGDRERIIQVLHNLISNAVKYSPGAEAVDISLSCTDGRAAIRVKDYGLGIPEESLTRLFQKFYRVETTRHRKIRGTGLGLSIVREIVDTHGGEIQVESVSGSGSEFSVHLPAYEPPELKGRIAVLQEPDEKNPLLLDTAAERAGEPLRFVSREELLFVLEQTRSLPKLWIADIPLEEQRDGWSLLRMLLEEKRYLTSPLLMSVRGGTPSNGYGHGNGSGDGGANSLPDRHSCLDRMARELLRRPEEGQLLAAAYDEQALLQLLHRQGIEIAGIERSSGISTFAIFAHPKDSEEPAS</sequence>
<protein>
    <submittedName>
        <fullName evidence="1">Sensor histidine kinase</fullName>
    </submittedName>
</protein>
<keyword evidence="2" id="KW-1185">Reference proteome</keyword>
<comment type="caution">
    <text evidence="1">The sequence shown here is derived from an EMBL/GenBank/DDBJ whole genome shotgun (WGS) entry which is preliminary data.</text>
</comment>
<name>A0ACC7NXV1_9BACL</name>
<organism evidence="1 2">
    <name type="scientific">Paenibacillus mesotrionivorans</name>
    <dbReference type="NCBI Taxonomy" id="3160968"/>
    <lineage>
        <taxon>Bacteria</taxon>
        <taxon>Bacillati</taxon>
        <taxon>Bacillota</taxon>
        <taxon>Bacilli</taxon>
        <taxon>Bacillales</taxon>
        <taxon>Paenibacillaceae</taxon>
        <taxon>Paenibacillus</taxon>
    </lineage>
</organism>
<keyword evidence="1" id="KW-0418">Kinase</keyword>
<reference evidence="1" key="1">
    <citation type="submission" date="2024-12" db="EMBL/GenBank/DDBJ databases">
        <authorList>
            <person name="Wu N."/>
        </authorList>
    </citation>
    <scope>NUCLEOTIDE SEQUENCE</scope>
    <source>
        <strain evidence="1">P15</strain>
    </source>
</reference>
<gene>
    <name evidence="1" type="ORF">ACI1P1_11180</name>
</gene>
<accession>A0ACC7NXV1</accession>